<keyword evidence="4 6" id="KW-0472">Membrane</keyword>
<feature type="transmembrane region" description="Helical" evidence="6">
    <location>
        <begin position="44"/>
        <end position="63"/>
    </location>
</feature>
<name>A0A8K0UHD0_9AGAR</name>
<evidence type="ECO:0000256" key="1">
    <source>
        <dbReference type="ARBA" id="ARBA00004141"/>
    </source>
</evidence>
<dbReference type="EMBL" id="JAEVFJ010000047">
    <property type="protein sequence ID" value="KAH8083748.1"/>
    <property type="molecule type" value="Genomic_DNA"/>
</dbReference>
<dbReference type="Proteomes" id="UP000813824">
    <property type="component" value="Unassembled WGS sequence"/>
</dbReference>
<feature type="transmembrane region" description="Helical" evidence="6">
    <location>
        <begin position="335"/>
        <end position="354"/>
    </location>
</feature>
<evidence type="ECO:0000313" key="7">
    <source>
        <dbReference type="EMBL" id="KAH8083748.1"/>
    </source>
</evidence>
<keyword evidence="2 6" id="KW-0812">Transmembrane</keyword>
<feature type="transmembrane region" description="Helical" evidence="6">
    <location>
        <begin position="75"/>
        <end position="94"/>
    </location>
</feature>
<comment type="subcellular location">
    <subcellularLocation>
        <location evidence="1">Membrane</location>
        <topology evidence="1">Multi-pass membrane protein</topology>
    </subcellularLocation>
</comment>
<dbReference type="PANTHER" id="PTHR31794">
    <property type="entry name" value="AUXIN EFFLUX TRANSPORTER FAMILY PROTEIN (EUROFUNG)"/>
    <property type="match status" value="1"/>
</dbReference>
<evidence type="ECO:0000256" key="4">
    <source>
        <dbReference type="ARBA" id="ARBA00023136"/>
    </source>
</evidence>
<organism evidence="7 8">
    <name type="scientific">Cristinia sonorae</name>
    <dbReference type="NCBI Taxonomy" id="1940300"/>
    <lineage>
        <taxon>Eukaryota</taxon>
        <taxon>Fungi</taxon>
        <taxon>Dikarya</taxon>
        <taxon>Basidiomycota</taxon>
        <taxon>Agaricomycotina</taxon>
        <taxon>Agaricomycetes</taxon>
        <taxon>Agaricomycetidae</taxon>
        <taxon>Agaricales</taxon>
        <taxon>Pleurotineae</taxon>
        <taxon>Stephanosporaceae</taxon>
        <taxon>Cristinia</taxon>
    </lineage>
</organism>
<keyword evidence="8" id="KW-1185">Reference proteome</keyword>
<dbReference type="GO" id="GO:0016020">
    <property type="term" value="C:membrane"/>
    <property type="evidence" value="ECO:0007669"/>
    <property type="project" value="UniProtKB-SubCell"/>
</dbReference>
<feature type="transmembrane region" description="Helical" evidence="6">
    <location>
        <begin position="12"/>
        <end position="32"/>
    </location>
</feature>
<evidence type="ECO:0000256" key="3">
    <source>
        <dbReference type="ARBA" id="ARBA00022989"/>
    </source>
</evidence>
<evidence type="ECO:0000256" key="6">
    <source>
        <dbReference type="SAM" id="Phobius"/>
    </source>
</evidence>
<dbReference type="GO" id="GO:0005783">
    <property type="term" value="C:endoplasmic reticulum"/>
    <property type="evidence" value="ECO:0007669"/>
    <property type="project" value="TreeGrafter"/>
</dbReference>
<dbReference type="PANTHER" id="PTHR31794:SF4">
    <property type="entry name" value="AUXIN EFFLUX TRANSPORTER FAMILY PROTEIN (EUROFUNG)"/>
    <property type="match status" value="1"/>
</dbReference>
<accession>A0A8K0UHD0</accession>
<dbReference type="GO" id="GO:0055085">
    <property type="term" value="P:transmembrane transport"/>
    <property type="evidence" value="ECO:0007669"/>
    <property type="project" value="InterPro"/>
</dbReference>
<dbReference type="OrthoDB" id="191139at2759"/>
<evidence type="ECO:0000313" key="8">
    <source>
        <dbReference type="Proteomes" id="UP000813824"/>
    </source>
</evidence>
<feature type="region of interest" description="Disordered" evidence="5">
    <location>
        <begin position="173"/>
        <end position="201"/>
    </location>
</feature>
<sequence length="427" mass="46276">MLAGSSLASSFVGALKGTVSVLLTLFSGYYVAKYGYLDRSTVKRLSSLSTSIFLPCLIIVQMGPELTVSKLSNLWIIPLWGLISTVIAHLLGWLGQSILKMPYWTIVASGRPNSNALPLLLLQSLQYTGVLDELSGPGETVSETLDRAKSLLLLNVIVQQTLTFQLAPSVLERDKHSRNGGQGDEEYGPSRLTPGTGPQRLPAVVQDTERVGLLQEHRSYGTVEDDPARYALALEPISDQPDIHWPQKLRFAEKPLKRLYNSMSPPLIGAVIALFLGMIPPLHGAFLSKDGALYSSFTQSLKNLGDLFVVLQTVVVGAELALVSRAHPGWIPASYSMTIRFAIMPALSILFVWSTAGRGWYVDDKLVWFLLVLIPAGPSAMLLVSVAEIVNVDQGPIAGYLFVSYLISPLMAVVCSLALSVVEAASK</sequence>
<dbReference type="Pfam" id="PF03547">
    <property type="entry name" value="Mem_trans"/>
    <property type="match status" value="1"/>
</dbReference>
<protein>
    <recommendedName>
        <fullName evidence="9">Auxin efflux carrier</fullName>
    </recommendedName>
</protein>
<comment type="caution">
    <text evidence="7">The sequence shown here is derived from an EMBL/GenBank/DDBJ whole genome shotgun (WGS) entry which is preliminary data.</text>
</comment>
<feature type="transmembrane region" description="Helical" evidence="6">
    <location>
        <begin position="267"/>
        <end position="287"/>
    </location>
</feature>
<feature type="transmembrane region" description="Helical" evidence="6">
    <location>
        <begin position="399"/>
        <end position="422"/>
    </location>
</feature>
<evidence type="ECO:0008006" key="9">
    <source>
        <dbReference type="Google" id="ProtNLM"/>
    </source>
</evidence>
<dbReference type="InterPro" id="IPR004776">
    <property type="entry name" value="Mem_transp_PIN-like"/>
</dbReference>
<feature type="transmembrane region" description="Helical" evidence="6">
    <location>
        <begin position="366"/>
        <end position="387"/>
    </location>
</feature>
<proteinExistence type="predicted"/>
<keyword evidence="3 6" id="KW-1133">Transmembrane helix</keyword>
<evidence type="ECO:0000256" key="5">
    <source>
        <dbReference type="SAM" id="MobiDB-lite"/>
    </source>
</evidence>
<dbReference type="AlphaFoldDB" id="A0A8K0UHD0"/>
<evidence type="ECO:0000256" key="2">
    <source>
        <dbReference type="ARBA" id="ARBA00022692"/>
    </source>
</evidence>
<reference evidence="7" key="1">
    <citation type="journal article" date="2021" name="New Phytol.">
        <title>Evolutionary innovations through gain and loss of genes in the ectomycorrhizal Boletales.</title>
        <authorList>
            <person name="Wu G."/>
            <person name="Miyauchi S."/>
            <person name="Morin E."/>
            <person name="Kuo A."/>
            <person name="Drula E."/>
            <person name="Varga T."/>
            <person name="Kohler A."/>
            <person name="Feng B."/>
            <person name="Cao Y."/>
            <person name="Lipzen A."/>
            <person name="Daum C."/>
            <person name="Hundley H."/>
            <person name="Pangilinan J."/>
            <person name="Johnson J."/>
            <person name="Barry K."/>
            <person name="LaButti K."/>
            <person name="Ng V."/>
            <person name="Ahrendt S."/>
            <person name="Min B."/>
            <person name="Choi I.G."/>
            <person name="Park H."/>
            <person name="Plett J.M."/>
            <person name="Magnuson J."/>
            <person name="Spatafora J.W."/>
            <person name="Nagy L.G."/>
            <person name="Henrissat B."/>
            <person name="Grigoriev I.V."/>
            <person name="Yang Z.L."/>
            <person name="Xu J."/>
            <person name="Martin F.M."/>
        </authorList>
    </citation>
    <scope>NUCLEOTIDE SEQUENCE</scope>
    <source>
        <strain evidence="7">KKN 215</strain>
    </source>
</reference>
<gene>
    <name evidence="7" type="ORF">BXZ70DRAFT_900584</name>
</gene>